<evidence type="ECO:0000256" key="2">
    <source>
        <dbReference type="ARBA" id="ARBA00022475"/>
    </source>
</evidence>
<dbReference type="GO" id="GO:0019835">
    <property type="term" value="P:cytolysis"/>
    <property type="evidence" value="ECO:0007669"/>
    <property type="project" value="UniProtKB-UniRule"/>
</dbReference>
<dbReference type="EMBL" id="CP065647">
    <property type="protein sequence ID" value="QPR74594.1"/>
    <property type="molecule type" value="Genomic_DNA"/>
</dbReference>
<protein>
    <recommendedName>
        <fullName evidence="7">Antiholin-like protein LrgB</fullName>
    </recommendedName>
</protein>
<feature type="transmembrane region" description="Helical" evidence="7">
    <location>
        <begin position="6"/>
        <end position="21"/>
    </location>
</feature>
<dbReference type="PANTHER" id="PTHR30249:SF0">
    <property type="entry name" value="PLASTIDAL GLYCOLATE_GLYCERATE TRANSLOCATOR 1, CHLOROPLASTIC"/>
    <property type="match status" value="1"/>
</dbReference>
<dbReference type="PANTHER" id="PTHR30249">
    <property type="entry name" value="PUTATIVE SEROTONIN TRANSPORTER"/>
    <property type="match status" value="1"/>
</dbReference>
<proteinExistence type="inferred from homology"/>
<comment type="subcellular location">
    <subcellularLocation>
        <location evidence="7">Cell membrane</location>
        <topology evidence="7">Multi-pass membrane protein</topology>
    </subcellularLocation>
    <subcellularLocation>
        <location evidence="1">Membrane</location>
        <topology evidence="1">Multi-pass membrane protein</topology>
    </subcellularLocation>
</comment>
<dbReference type="OMA" id="AVFVMFT"/>
<reference evidence="9 10" key="1">
    <citation type="submission" date="2019-06" db="EMBL/GenBank/DDBJ databases">
        <title>Genome sequence analysis of &gt;100 Bacillus licheniformis strains suggests intrinsic resistance to this species.</title>
        <authorList>
            <person name="Wels M."/>
            <person name="Siezen R.J."/>
            <person name="Johansen E."/>
            <person name="Stuer-Lauridsen B."/>
            <person name="Bjerre K."/>
            <person name="Nielsen B.K.K."/>
        </authorList>
    </citation>
    <scope>NUCLEOTIDE SEQUENCE [LARGE SCALE GENOMIC DNA]</scope>
    <source>
        <strain evidence="9 10">BAC-16736</strain>
    </source>
</reference>
<evidence type="ECO:0000256" key="4">
    <source>
        <dbReference type="ARBA" id="ARBA00022852"/>
    </source>
</evidence>
<feature type="transmembrane region" description="Helical" evidence="7">
    <location>
        <begin position="145"/>
        <end position="165"/>
    </location>
</feature>
<dbReference type="EMBL" id="NILC01000001">
    <property type="protein sequence ID" value="TWL34095.1"/>
    <property type="molecule type" value="Genomic_DNA"/>
</dbReference>
<evidence type="ECO:0000256" key="5">
    <source>
        <dbReference type="ARBA" id="ARBA00022989"/>
    </source>
</evidence>
<dbReference type="Proteomes" id="UP000435910">
    <property type="component" value="Unassembled WGS sequence"/>
</dbReference>
<dbReference type="Proteomes" id="UP000595038">
    <property type="component" value="Chromosome"/>
</dbReference>
<keyword evidence="3 7" id="KW-0812">Transmembrane</keyword>
<evidence type="ECO:0000313" key="9">
    <source>
        <dbReference type="EMBL" id="TWL34095.1"/>
    </source>
</evidence>
<comment type="similarity">
    <text evidence="7">Belongs to the CidB/LrgB family. LrgB subfamily.</text>
</comment>
<evidence type="ECO:0000256" key="3">
    <source>
        <dbReference type="ARBA" id="ARBA00022692"/>
    </source>
</evidence>
<dbReference type="NCBIfam" id="NF003291">
    <property type="entry name" value="PRK04288.1"/>
    <property type="match status" value="1"/>
</dbReference>
<dbReference type="GO" id="GO:0012501">
    <property type="term" value="P:programmed cell death"/>
    <property type="evidence" value="ECO:0007669"/>
    <property type="project" value="UniProtKB-UniRule"/>
</dbReference>
<reference evidence="8 11" key="2">
    <citation type="submission" date="2020-12" db="EMBL/GenBank/DDBJ databases">
        <title>FDA dAtabase for Regulatory Grade micrObial Sequences (FDA-ARGOS): Supporting development and validation of Infectious Disease Dx tests.</title>
        <authorList>
            <person name="Nelson B."/>
            <person name="Plummer A."/>
            <person name="Tallon L."/>
            <person name="Sadzewicz L."/>
            <person name="Zhao X."/>
            <person name="Boylan J."/>
            <person name="Ott S."/>
            <person name="Bowen H."/>
            <person name="Vavikolanu K."/>
            <person name="Mehta A."/>
            <person name="Aluvathingal J."/>
            <person name="Nadendla S."/>
            <person name="Myers T."/>
            <person name="Yan Y."/>
            <person name="Sichtig H."/>
        </authorList>
    </citation>
    <scope>NUCLEOTIDE SEQUENCE [LARGE SCALE GENOMIC DNA]</scope>
    <source>
        <strain evidence="8 11">FDAARGOS_923</strain>
    </source>
</reference>
<keyword evidence="6 7" id="KW-0472">Membrane</keyword>
<keyword evidence="4 7" id="KW-0204">Cytolysis</keyword>
<dbReference type="GO" id="GO:0005886">
    <property type="term" value="C:plasma membrane"/>
    <property type="evidence" value="ECO:0007669"/>
    <property type="project" value="UniProtKB-SubCell"/>
</dbReference>
<evidence type="ECO:0000313" key="11">
    <source>
        <dbReference type="Proteomes" id="UP000595038"/>
    </source>
</evidence>
<dbReference type="RefSeq" id="WP_003184270.1">
    <property type="nucleotide sequence ID" value="NZ_BEXU01000032.1"/>
</dbReference>
<organism evidence="9 10">
    <name type="scientific">Bacillus licheniformis</name>
    <dbReference type="NCBI Taxonomy" id="1402"/>
    <lineage>
        <taxon>Bacteria</taxon>
        <taxon>Bacillati</taxon>
        <taxon>Bacillota</taxon>
        <taxon>Bacilli</taxon>
        <taxon>Bacillales</taxon>
        <taxon>Bacillaceae</taxon>
        <taxon>Bacillus</taxon>
    </lineage>
</organism>
<evidence type="ECO:0000256" key="6">
    <source>
        <dbReference type="ARBA" id="ARBA00023136"/>
    </source>
</evidence>
<feature type="transmembrane region" description="Helical" evidence="7">
    <location>
        <begin position="28"/>
        <end position="48"/>
    </location>
</feature>
<dbReference type="InterPro" id="IPR024891">
    <property type="entry name" value="Antiholin-like_LrgB"/>
</dbReference>
<evidence type="ECO:0000313" key="8">
    <source>
        <dbReference type="EMBL" id="QPR74594.1"/>
    </source>
</evidence>
<feature type="transmembrane region" description="Helical" evidence="7">
    <location>
        <begin position="60"/>
        <end position="77"/>
    </location>
</feature>
<evidence type="ECO:0000256" key="1">
    <source>
        <dbReference type="ARBA" id="ARBA00004141"/>
    </source>
</evidence>
<comment type="function">
    <text evidence="7">Inhibits the expression or activity of extracellular murein hydrolases by interacting, possibly with LrgA, with the holin-like protein CidA. The LrgAB and CidA proteins may affect the proton motive force of the membrane. May be involved in programmed cell death (PCD), possibly triggering PCD in response to antibiotics and environmental stresses.</text>
</comment>
<keyword evidence="5 7" id="KW-1133">Transmembrane helix</keyword>
<keyword evidence="2 7" id="KW-1003">Cell membrane</keyword>
<gene>
    <name evidence="7 8" type="primary">lrgB</name>
    <name evidence="9" type="ORF">CHCC16736_1875</name>
    <name evidence="8" type="ORF">I6G80_10210</name>
</gene>
<evidence type="ECO:0000313" key="10">
    <source>
        <dbReference type="Proteomes" id="UP000435910"/>
    </source>
</evidence>
<evidence type="ECO:0000256" key="7">
    <source>
        <dbReference type="HAMAP-Rule" id="MF_01142"/>
    </source>
</evidence>
<dbReference type="HAMAP" id="MF_01142">
    <property type="entry name" value="LrgB"/>
    <property type="match status" value="1"/>
</dbReference>
<feature type="transmembrane region" description="Helical" evidence="7">
    <location>
        <begin position="86"/>
        <end position="109"/>
    </location>
</feature>
<sequence length="227" mass="23744">MTPYFGIVVSLAAFGTGTFLFKKSNGFFLFTPLFVAMILGIAFLKIGGFSYEDYKSGGDIIKFFLEPATIAFAIPLYKQADKLKKYWLQILGAIIAGSVCSVAVVYLIANALHLDGAVMKSMLPQAATTAIALPLSKGIGGIQDITAFAVIFNAVIVYALGALFLKIFKVQHPIAKGLALGTSGHALGVAVGIEMGEVEAAMASIAVVVVGVVTVFVVPLCVQMIGG</sequence>
<dbReference type="InterPro" id="IPR007300">
    <property type="entry name" value="CidB/LrgB"/>
</dbReference>
<dbReference type="AlphaFoldDB" id="A0A1Y0YIN8"/>
<name>A0A1Y0YIN8_BACLI</name>
<dbReference type="GeneID" id="92860370"/>
<accession>A0A1Y0YIN8</accession>
<feature type="transmembrane region" description="Helical" evidence="7">
    <location>
        <begin position="177"/>
        <end position="195"/>
    </location>
</feature>
<feature type="transmembrane region" description="Helical" evidence="7">
    <location>
        <begin position="201"/>
        <end position="222"/>
    </location>
</feature>
<dbReference type="GO" id="GO:0031640">
    <property type="term" value="P:killing of cells of another organism"/>
    <property type="evidence" value="ECO:0007669"/>
    <property type="project" value="UniProtKB-KW"/>
</dbReference>
<dbReference type="Pfam" id="PF04172">
    <property type="entry name" value="LrgB"/>
    <property type="match status" value="1"/>
</dbReference>